<dbReference type="InterPro" id="IPR031311">
    <property type="entry name" value="CHIT_BIND_RR_consensus"/>
</dbReference>
<evidence type="ECO:0000313" key="6">
    <source>
        <dbReference type="Proteomes" id="UP000324832"/>
    </source>
</evidence>
<keyword evidence="6" id="KW-1185">Reference proteome</keyword>
<evidence type="ECO:0000256" key="3">
    <source>
        <dbReference type="PROSITE-ProRule" id="PRU00497"/>
    </source>
</evidence>
<dbReference type="Pfam" id="PF00379">
    <property type="entry name" value="Chitin_bind_4"/>
    <property type="match status" value="2"/>
</dbReference>
<dbReference type="PRINTS" id="PR00947">
    <property type="entry name" value="CUTICLE"/>
</dbReference>
<reference evidence="5 6" key="1">
    <citation type="submission" date="2017-07" db="EMBL/GenBank/DDBJ databases">
        <authorList>
            <person name="Talla V."/>
            <person name="Backstrom N."/>
        </authorList>
    </citation>
    <scope>NUCLEOTIDE SEQUENCE [LARGE SCALE GENOMIC DNA]</scope>
</reference>
<keyword evidence="1 3" id="KW-0193">Cuticle</keyword>
<organism evidence="5 6">
    <name type="scientific">Leptidea sinapis</name>
    <dbReference type="NCBI Taxonomy" id="189913"/>
    <lineage>
        <taxon>Eukaryota</taxon>
        <taxon>Metazoa</taxon>
        <taxon>Ecdysozoa</taxon>
        <taxon>Arthropoda</taxon>
        <taxon>Hexapoda</taxon>
        <taxon>Insecta</taxon>
        <taxon>Pterygota</taxon>
        <taxon>Neoptera</taxon>
        <taxon>Endopterygota</taxon>
        <taxon>Lepidoptera</taxon>
        <taxon>Glossata</taxon>
        <taxon>Ditrysia</taxon>
        <taxon>Papilionoidea</taxon>
        <taxon>Pieridae</taxon>
        <taxon>Dismorphiinae</taxon>
        <taxon>Leptidea</taxon>
    </lineage>
</organism>
<dbReference type="GO" id="GO:0062129">
    <property type="term" value="C:chitin-based extracellular matrix"/>
    <property type="evidence" value="ECO:0007669"/>
    <property type="project" value="TreeGrafter"/>
</dbReference>
<evidence type="ECO:0000256" key="2">
    <source>
        <dbReference type="ARBA" id="ARBA00022729"/>
    </source>
</evidence>
<feature type="region of interest" description="Disordered" evidence="4">
    <location>
        <begin position="164"/>
        <end position="185"/>
    </location>
</feature>
<dbReference type="PROSITE" id="PS00233">
    <property type="entry name" value="CHIT_BIND_RR_1"/>
    <property type="match status" value="2"/>
</dbReference>
<dbReference type="PANTHER" id="PTHR10380">
    <property type="entry name" value="CUTICLE PROTEIN"/>
    <property type="match status" value="1"/>
</dbReference>
<evidence type="ECO:0000313" key="5">
    <source>
        <dbReference type="EMBL" id="VVC96189.1"/>
    </source>
</evidence>
<dbReference type="EMBL" id="FZQP02002593">
    <property type="protein sequence ID" value="VVC96189.1"/>
    <property type="molecule type" value="Genomic_DNA"/>
</dbReference>
<evidence type="ECO:0000256" key="1">
    <source>
        <dbReference type="ARBA" id="ARBA00022460"/>
    </source>
</evidence>
<dbReference type="InterPro" id="IPR000618">
    <property type="entry name" value="Insect_cuticle"/>
</dbReference>
<dbReference type="Proteomes" id="UP000324832">
    <property type="component" value="Unassembled WGS sequence"/>
</dbReference>
<dbReference type="GO" id="GO:0008010">
    <property type="term" value="F:structural constituent of chitin-based larval cuticle"/>
    <property type="evidence" value="ECO:0007669"/>
    <property type="project" value="TreeGrafter"/>
</dbReference>
<dbReference type="AlphaFoldDB" id="A0A5E4QEH5"/>
<gene>
    <name evidence="5" type="ORF">LSINAPIS_LOCUS7735</name>
</gene>
<accession>A0A5E4QEH5</accession>
<name>A0A5E4QEH5_9NEOP</name>
<dbReference type="InterPro" id="IPR050468">
    <property type="entry name" value="Cuticle_Struct_Prot"/>
</dbReference>
<keyword evidence="2" id="KW-0732">Signal</keyword>
<sequence>MINREYTMQVRPYFTSITAIIAAASAGQIHQSEQYSPDVYQPQAELQQQAIYIDSLTQSQFGHGYQRPSAEKTARILKVGQVNKGTQAEGAYSYTGDDGQTYTVTYTADENGFRAYGSHLPTPPPIPEAILKSLQQNAIEEANGIVDDGHYHQQPNYSIDFSSHAEQNSHDQQGSHAGQESQGQQGLHAEAVQILDFVDIILSHCLGQNVGKALTLTTEPQFESRMTQKFIILFIRKFISNIIAKQLNLQKTKHNEFCNAERMYIYGVRRIEISFVFQLRPHTNKMQLFVLASFIGFAAAALLPNYQPSRPQDSLDKNARILAYDADVKEDSYRWSYETENGIKAEEQGREADGIEAQGGYQYTGDDGQVYAVRYVANQGGFQPQAAHLPTSPPIPEEILKALEQNARDEAAGIIDDGQYNPAKYGGAIVQPNLARAQAGFRQYNKF</sequence>
<proteinExistence type="predicted"/>
<dbReference type="PROSITE" id="PS51155">
    <property type="entry name" value="CHIT_BIND_RR_2"/>
    <property type="match status" value="2"/>
</dbReference>
<dbReference type="PANTHER" id="PTHR10380:SF173">
    <property type="entry name" value="CUTICULAR PROTEIN 47EF, ISOFORM C-RELATED"/>
    <property type="match status" value="1"/>
</dbReference>
<evidence type="ECO:0000256" key="4">
    <source>
        <dbReference type="SAM" id="MobiDB-lite"/>
    </source>
</evidence>
<protein>
    <submittedName>
        <fullName evidence="5">Uncharacterized protein</fullName>
    </submittedName>
</protein>